<reference evidence="3 4" key="1">
    <citation type="submission" date="2019-01" db="EMBL/GenBank/DDBJ databases">
        <title>Complete genome of a denitifying bacterium Halomons sp. BC-M4-5.</title>
        <authorList>
            <person name="Wang L."/>
            <person name="Shao Z."/>
        </authorList>
    </citation>
    <scope>NUCLEOTIDE SEQUENCE [LARGE SCALE GENOMIC DNA]</scope>
    <source>
        <strain evidence="3 4">BC-M4-5</strain>
    </source>
</reference>
<proteinExistence type="predicted"/>
<feature type="domain" description="Quinohemoprotein amine dehydrogenase alpha subunit" evidence="2">
    <location>
        <begin position="61"/>
        <end position="158"/>
    </location>
</feature>
<protein>
    <recommendedName>
        <fullName evidence="2">Quinohemoprotein amine dehydrogenase alpha subunit domain-containing protein</fullName>
    </recommendedName>
</protein>
<evidence type="ECO:0000313" key="4">
    <source>
        <dbReference type="Proteomes" id="UP000464013"/>
    </source>
</evidence>
<dbReference type="InterPro" id="IPR036718">
    <property type="entry name" value="H-AmDH_asu_dom2_sf"/>
</dbReference>
<feature type="compositionally biased region" description="Basic and acidic residues" evidence="1">
    <location>
        <begin position="29"/>
        <end position="46"/>
    </location>
</feature>
<dbReference type="InterPro" id="IPR009111">
    <property type="entry name" value="QH-AmDH_asu_dom2"/>
</dbReference>
<dbReference type="EMBL" id="CP035042">
    <property type="protein sequence ID" value="QHC48351.1"/>
    <property type="molecule type" value="Genomic_DNA"/>
</dbReference>
<evidence type="ECO:0000313" key="3">
    <source>
        <dbReference type="EMBL" id="QHC48351.1"/>
    </source>
</evidence>
<name>A0A6I6SG27_9GAMM</name>
<dbReference type="SUPFAM" id="SSF69298">
    <property type="entry name" value="Quinohemoprotein amine dehydrogenase A chain, domain 3"/>
    <property type="match status" value="1"/>
</dbReference>
<dbReference type="Pfam" id="PF14930">
    <property type="entry name" value="Qn_am_d_aII"/>
    <property type="match status" value="1"/>
</dbReference>
<dbReference type="OrthoDB" id="5345472at2"/>
<gene>
    <name evidence="3" type="ORF">EKK97_00385</name>
</gene>
<organism evidence="3 4">
    <name type="scientific">Billgrantia tianxiuensis</name>
    <dbReference type="NCBI Taxonomy" id="2497861"/>
    <lineage>
        <taxon>Bacteria</taxon>
        <taxon>Pseudomonadati</taxon>
        <taxon>Pseudomonadota</taxon>
        <taxon>Gammaproteobacteria</taxon>
        <taxon>Oceanospirillales</taxon>
        <taxon>Halomonadaceae</taxon>
        <taxon>Billgrantia</taxon>
    </lineage>
</organism>
<feature type="region of interest" description="Disordered" evidence="1">
    <location>
        <begin position="1"/>
        <end position="46"/>
    </location>
</feature>
<keyword evidence="4" id="KW-1185">Reference proteome</keyword>
<evidence type="ECO:0000259" key="2">
    <source>
        <dbReference type="Pfam" id="PF14930"/>
    </source>
</evidence>
<accession>A0A6I6SG27</accession>
<sequence>MGASGAFPRRPVPDHRVSGHGPRPGLVRHRLERDRSLAGRDPRPRERGLECLAAGRRAHPEGDWQLWGHWPGEGDFYADVNITTGEGEDAYTLTLAGAFTNGRPLTGEGRAIVYTGYEWRANLELNGRGFQQVLDLSGERPSGRIFDDRDEAFGMQVEMMPVAAAAPGLVASQPASLKAGERSRLVLLGQGLNEGGSSWARASAYATSSSAATTAWCWTWWRMPT</sequence>
<evidence type="ECO:0000256" key="1">
    <source>
        <dbReference type="SAM" id="MobiDB-lite"/>
    </source>
</evidence>
<dbReference type="Gene3D" id="2.40.128.120">
    <property type="entry name" value="Quinohemoprotein amine dehydrogenase alpha subunit, domain 2"/>
    <property type="match status" value="1"/>
</dbReference>
<dbReference type="AlphaFoldDB" id="A0A6I6SG27"/>
<dbReference type="Proteomes" id="UP000464013">
    <property type="component" value="Chromosome"/>
</dbReference>
<dbReference type="KEGG" id="htx:EKK97_00385"/>